<dbReference type="EMBL" id="AKHW03005303">
    <property type="protein sequence ID" value="KYO27172.1"/>
    <property type="molecule type" value="Genomic_DNA"/>
</dbReference>
<dbReference type="OrthoDB" id="49395at2759"/>
<feature type="coiled-coil region" evidence="1">
    <location>
        <begin position="189"/>
        <end position="368"/>
    </location>
</feature>
<dbReference type="GO" id="GO:0005813">
    <property type="term" value="C:centrosome"/>
    <property type="evidence" value="ECO:0007669"/>
    <property type="project" value="TreeGrafter"/>
</dbReference>
<dbReference type="KEGG" id="amj:102557783"/>
<sequence length="428" mass="48806">MTGQSPGCLGYPLRRDSSERAGRLEGLLGSYRRRLEALGELRRQVRRLEEQDAAHARRAAALEDELRRAAPARAELDTCRRQVQELQGRQAQAALEAEKWQFECGSLREKLEALLKDKERLVEERDALREANEELRCAQVQQSCLSQADAVLDSATSPADNLAAEILPAELRETLVRLQQENRGLCTQEAALQGQLAELQAQLDDSRRVRRRLDTQHRLSQQEVLELRGQLEELQQSLQEQGSRAEDAISSVLKEKLEEHLEKLNEAHAELQKKREHLEGLEPRADSAAAQRIDELQQILRQKDEDMRAMEERYRRYVDKANSVIRRLDPAPGAMGSLLGVQALRNQLQEKEAKLQYLEMDLAKTLSQREQEERLIITAWYNMGLAQQHCTSWDRSSPPGAPQSFLSQQRQAATARRGPPRLPRGPLH</sequence>
<protein>
    <submittedName>
        <fullName evidence="4">Hook-like protein 2 isoform C</fullName>
    </submittedName>
</protein>
<evidence type="ECO:0000313" key="5">
    <source>
        <dbReference type="Proteomes" id="UP000050525"/>
    </source>
</evidence>
<dbReference type="InterPro" id="IPR008636">
    <property type="entry name" value="Hook_C"/>
</dbReference>
<dbReference type="GO" id="GO:0005737">
    <property type="term" value="C:cytoplasm"/>
    <property type="evidence" value="ECO:0007669"/>
    <property type="project" value="TreeGrafter"/>
</dbReference>
<evidence type="ECO:0000259" key="3">
    <source>
        <dbReference type="Pfam" id="PF05622"/>
    </source>
</evidence>
<dbReference type="PANTHER" id="PTHR18947:SF37">
    <property type="entry name" value="PROTEIN HOOK HOMOLOG 2"/>
    <property type="match status" value="1"/>
</dbReference>
<keyword evidence="5" id="KW-1185">Reference proteome</keyword>
<accession>A0A151MRN9</accession>
<dbReference type="STRING" id="8496.A0A151MRN9"/>
<feature type="coiled-coil region" evidence="1">
    <location>
        <begin position="104"/>
        <end position="141"/>
    </location>
</feature>
<dbReference type="Proteomes" id="UP000050525">
    <property type="component" value="Unassembled WGS sequence"/>
</dbReference>
<reference evidence="4 5" key="1">
    <citation type="journal article" date="2012" name="Genome Biol.">
        <title>Sequencing three crocodilian genomes to illuminate the evolution of archosaurs and amniotes.</title>
        <authorList>
            <person name="St John J.A."/>
            <person name="Braun E.L."/>
            <person name="Isberg S.R."/>
            <person name="Miles L.G."/>
            <person name="Chong A.Y."/>
            <person name="Gongora J."/>
            <person name="Dalzell P."/>
            <person name="Moran C."/>
            <person name="Bed'hom B."/>
            <person name="Abzhanov A."/>
            <person name="Burgess S.C."/>
            <person name="Cooksey A.M."/>
            <person name="Castoe T.A."/>
            <person name="Crawford N.G."/>
            <person name="Densmore L.D."/>
            <person name="Drew J.C."/>
            <person name="Edwards S.V."/>
            <person name="Faircloth B.C."/>
            <person name="Fujita M.K."/>
            <person name="Greenwold M.J."/>
            <person name="Hoffmann F.G."/>
            <person name="Howard J.M."/>
            <person name="Iguchi T."/>
            <person name="Janes D.E."/>
            <person name="Khan S.Y."/>
            <person name="Kohno S."/>
            <person name="de Koning A.J."/>
            <person name="Lance S.L."/>
            <person name="McCarthy F.M."/>
            <person name="McCormack J.E."/>
            <person name="Merchant M.E."/>
            <person name="Peterson D.G."/>
            <person name="Pollock D.D."/>
            <person name="Pourmand N."/>
            <person name="Raney B.J."/>
            <person name="Roessler K.A."/>
            <person name="Sanford J.R."/>
            <person name="Sawyer R.H."/>
            <person name="Schmidt C.J."/>
            <person name="Triplett E.W."/>
            <person name="Tuberville T.D."/>
            <person name="Venegas-Anaya M."/>
            <person name="Howard J.T."/>
            <person name="Jarvis E.D."/>
            <person name="Guillette L.J.Jr."/>
            <person name="Glenn T.C."/>
            <person name="Green R.E."/>
            <person name="Ray D.A."/>
        </authorList>
    </citation>
    <scope>NUCLEOTIDE SEQUENCE [LARGE SCALE GENOMIC DNA]</scope>
    <source>
        <strain evidence="4">KSC_2009_1</strain>
    </source>
</reference>
<dbReference type="AlphaFoldDB" id="A0A151MRN9"/>
<keyword evidence="1" id="KW-0175">Coiled coil</keyword>
<dbReference type="eggNOG" id="ENOG502QTJ1">
    <property type="taxonomic scope" value="Eukaryota"/>
</dbReference>
<feature type="coiled-coil region" evidence="1">
    <location>
        <begin position="31"/>
        <end position="65"/>
    </location>
</feature>
<comment type="caution">
    <text evidence="4">The sequence shown here is derived from an EMBL/GenBank/DDBJ whole genome shotgun (WGS) entry which is preliminary data.</text>
</comment>
<dbReference type="GO" id="GO:0031122">
    <property type="term" value="P:cytoplasmic microtubule organization"/>
    <property type="evidence" value="ECO:0007669"/>
    <property type="project" value="InterPro"/>
</dbReference>
<feature type="domain" description="Hook C-terminal" evidence="3">
    <location>
        <begin position="15"/>
        <end position="419"/>
    </location>
</feature>
<name>A0A151MRN9_ALLMI</name>
<proteinExistence type="predicted"/>
<feature type="region of interest" description="Disordered" evidence="2">
    <location>
        <begin position="391"/>
        <end position="428"/>
    </location>
</feature>
<gene>
    <name evidence="4" type="primary">HOOK2</name>
    <name evidence="4" type="ORF">Y1Q_0012285</name>
</gene>
<evidence type="ECO:0000256" key="2">
    <source>
        <dbReference type="SAM" id="MobiDB-lite"/>
    </source>
</evidence>
<evidence type="ECO:0000256" key="1">
    <source>
        <dbReference type="SAM" id="Coils"/>
    </source>
</evidence>
<dbReference type="Pfam" id="PF05622">
    <property type="entry name" value="HOOK"/>
    <property type="match status" value="1"/>
</dbReference>
<organism evidence="4 5">
    <name type="scientific">Alligator mississippiensis</name>
    <name type="common">American alligator</name>
    <dbReference type="NCBI Taxonomy" id="8496"/>
    <lineage>
        <taxon>Eukaryota</taxon>
        <taxon>Metazoa</taxon>
        <taxon>Chordata</taxon>
        <taxon>Craniata</taxon>
        <taxon>Vertebrata</taxon>
        <taxon>Euteleostomi</taxon>
        <taxon>Archelosauria</taxon>
        <taxon>Archosauria</taxon>
        <taxon>Crocodylia</taxon>
        <taxon>Alligatoridae</taxon>
        <taxon>Alligatorinae</taxon>
        <taxon>Alligator</taxon>
    </lineage>
</organism>
<dbReference type="GO" id="GO:0051959">
    <property type="term" value="F:dynein light intermediate chain binding"/>
    <property type="evidence" value="ECO:0007669"/>
    <property type="project" value="TreeGrafter"/>
</dbReference>
<evidence type="ECO:0000313" key="4">
    <source>
        <dbReference type="EMBL" id="KYO27172.1"/>
    </source>
</evidence>
<dbReference type="GO" id="GO:0030705">
    <property type="term" value="P:cytoskeleton-dependent intracellular transport"/>
    <property type="evidence" value="ECO:0007669"/>
    <property type="project" value="TreeGrafter"/>
</dbReference>
<dbReference type="PANTHER" id="PTHR18947">
    <property type="entry name" value="HOOK PROTEINS"/>
    <property type="match status" value="1"/>
</dbReference>
<dbReference type="GO" id="GO:0008017">
    <property type="term" value="F:microtubule binding"/>
    <property type="evidence" value="ECO:0007669"/>
    <property type="project" value="InterPro"/>
</dbReference>